<evidence type="ECO:0000256" key="4">
    <source>
        <dbReference type="ARBA" id="ARBA00022989"/>
    </source>
</evidence>
<dbReference type="GO" id="GO:0006508">
    <property type="term" value="P:proteolysis"/>
    <property type="evidence" value="ECO:0007669"/>
    <property type="project" value="UniProtKB-KW"/>
</dbReference>
<dbReference type="RefSeq" id="WP_211630101.1">
    <property type="nucleotide sequence ID" value="NZ_CP073100.1"/>
</dbReference>
<dbReference type="AlphaFoldDB" id="A0A975IY98"/>
<dbReference type="InterPro" id="IPR010201">
    <property type="entry name" value="HflK"/>
</dbReference>
<dbReference type="PANTHER" id="PTHR43327">
    <property type="entry name" value="STOMATIN-LIKE PROTEIN 2, MITOCHONDRIAL"/>
    <property type="match status" value="1"/>
</dbReference>
<keyword evidence="5" id="KW-0472">Membrane</keyword>
<accession>A0A975IY98</accession>
<dbReference type="InterPro" id="IPR001107">
    <property type="entry name" value="Band_7"/>
</dbReference>
<name>A0A975IY98_9BACT</name>
<comment type="subcellular location">
    <subcellularLocation>
        <location evidence="1">Membrane</location>
        <topology evidence="1">Single-pass membrane protein</topology>
    </subcellularLocation>
</comment>
<reference evidence="7" key="1">
    <citation type="submission" date="2021-04" db="EMBL/GenBank/DDBJ databases">
        <title>Luteolibacter sp. 32A isolated from the skin of an Anderson's salamander (Ambystoma andersonii).</title>
        <authorList>
            <person name="Spergser J."/>
            <person name="Busse H.-J."/>
        </authorList>
    </citation>
    <scope>NUCLEOTIDE SEQUENCE</scope>
    <source>
        <strain evidence="7">32A</strain>
    </source>
</reference>
<evidence type="ECO:0000313" key="7">
    <source>
        <dbReference type="EMBL" id="QUE50012.1"/>
    </source>
</evidence>
<dbReference type="SUPFAM" id="SSF117892">
    <property type="entry name" value="Band 7/SPFH domain"/>
    <property type="match status" value="1"/>
</dbReference>
<proteinExistence type="inferred from homology"/>
<keyword evidence="7" id="KW-0378">Hydrolase</keyword>
<dbReference type="PANTHER" id="PTHR43327:SF2">
    <property type="entry name" value="MODULATOR OF FTSH PROTEASE HFLK"/>
    <property type="match status" value="1"/>
</dbReference>
<dbReference type="InterPro" id="IPR036013">
    <property type="entry name" value="Band_7/SPFH_dom_sf"/>
</dbReference>
<gene>
    <name evidence="7" type="ORF">KBB96_14185</name>
</gene>
<evidence type="ECO:0000256" key="3">
    <source>
        <dbReference type="ARBA" id="ARBA00022692"/>
    </source>
</evidence>
<dbReference type="Proteomes" id="UP000676169">
    <property type="component" value="Chromosome"/>
</dbReference>
<keyword evidence="7" id="KW-0645">Protease</keyword>
<dbReference type="InterPro" id="IPR050710">
    <property type="entry name" value="Band7/mec-2_domain"/>
</dbReference>
<keyword evidence="4" id="KW-1133">Transmembrane helix</keyword>
<evidence type="ECO:0000256" key="2">
    <source>
        <dbReference type="ARBA" id="ARBA00006971"/>
    </source>
</evidence>
<feature type="domain" description="Band 7" evidence="6">
    <location>
        <begin position="41"/>
        <end position="256"/>
    </location>
</feature>
<dbReference type="Gene3D" id="3.30.479.30">
    <property type="entry name" value="Band 7 domain"/>
    <property type="match status" value="1"/>
</dbReference>
<dbReference type="GO" id="GO:0016020">
    <property type="term" value="C:membrane"/>
    <property type="evidence" value="ECO:0007669"/>
    <property type="project" value="UniProtKB-SubCell"/>
</dbReference>
<keyword evidence="3" id="KW-0812">Transmembrane</keyword>
<organism evidence="7 8">
    <name type="scientific">Luteolibacter ambystomatis</name>
    <dbReference type="NCBI Taxonomy" id="2824561"/>
    <lineage>
        <taxon>Bacteria</taxon>
        <taxon>Pseudomonadati</taxon>
        <taxon>Verrucomicrobiota</taxon>
        <taxon>Verrucomicrobiia</taxon>
        <taxon>Verrucomicrobiales</taxon>
        <taxon>Verrucomicrobiaceae</taxon>
        <taxon>Luteolibacter</taxon>
    </lineage>
</organism>
<dbReference type="SMART" id="SM00244">
    <property type="entry name" value="PHB"/>
    <property type="match status" value="1"/>
</dbReference>
<dbReference type="KEGG" id="lamb:KBB96_14185"/>
<evidence type="ECO:0000259" key="6">
    <source>
        <dbReference type="SMART" id="SM00244"/>
    </source>
</evidence>
<evidence type="ECO:0000313" key="8">
    <source>
        <dbReference type="Proteomes" id="UP000676169"/>
    </source>
</evidence>
<sequence>MKKHELRSEGRAVEALLILLKHLTAHARWVFVALLAFYALSGIRTIQPQEQALVLRFGRLQPQVHGPGLLVGLPDPFDKVLRFETGKDLGLSLDRWATTGMKLDDPNKVVVPDAATLEREVQESGNRRGKSIEDKQVIGNSLDPLSSGYTLTADTNVIQGRFLLRYRIEDPFRFASAGSNIEDLLGCMAYRALSQELARRKIDAALTSDRRDLAEAAAMLIRKEADRLHLGVRISGLDIRELSPPSQVLPAFEDVVNARQYAKTMHENSRQYRGETLAKSEGEAASIVHRAEGFAAGIVSDASGEASSFNAMLATYRRAPALVSHRLLRETLDTVMGQIHSRTLIPVDQSKPSLILEPSPEQAR</sequence>
<comment type="similarity">
    <text evidence="2">Belongs to the band 7/mec-2 family. HflK subfamily.</text>
</comment>
<dbReference type="CDD" id="cd03404">
    <property type="entry name" value="SPFH_HflK"/>
    <property type="match status" value="1"/>
</dbReference>
<dbReference type="GO" id="GO:0008233">
    <property type="term" value="F:peptidase activity"/>
    <property type="evidence" value="ECO:0007669"/>
    <property type="project" value="UniProtKB-KW"/>
</dbReference>
<keyword evidence="8" id="KW-1185">Reference proteome</keyword>
<evidence type="ECO:0000256" key="1">
    <source>
        <dbReference type="ARBA" id="ARBA00004167"/>
    </source>
</evidence>
<dbReference type="EMBL" id="CP073100">
    <property type="protein sequence ID" value="QUE50012.1"/>
    <property type="molecule type" value="Genomic_DNA"/>
</dbReference>
<evidence type="ECO:0000256" key="5">
    <source>
        <dbReference type="ARBA" id="ARBA00023136"/>
    </source>
</evidence>
<dbReference type="Pfam" id="PF01145">
    <property type="entry name" value="Band_7"/>
    <property type="match status" value="1"/>
</dbReference>
<protein>
    <submittedName>
        <fullName evidence="7">Protease modulator HflK</fullName>
    </submittedName>
</protein>